<proteinExistence type="inferred from homology"/>
<dbReference type="GO" id="GO:0016614">
    <property type="term" value="F:oxidoreductase activity, acting on CH-OH group of donors"/>
    <property type="evidence" value="ECO:0007669"/>
    <property type="project" value="UniProtKB-ARBA"/>
</dbReference>
<evidence type="ECO:0000256" key="1">
    <source>
        <dbReference type="ARBA" id="ARBA00006484"/>
    </source>
</evidence>
<dbReference type="Pfam" id="PF13561">
    <property type="entry name" value="adh_short_C2"/>
    <property type="match status" value="1"/>
</dbReference>
<dbReference type="AlphaFoldDB" id="A0A8H4R4D5"/>
<reference evidence="3 4" key="1">
    <citation type="submission" date="2020-03" db="EMBL/GenBank/DDBJ databases">
        <title>Draft Genome Sequence of Cudoniella acicularis.</title>
        <authorList>
            <person name="Buettner E."/>
            <person name="Kellner H."/>
        </authorList>
    </citation>
    <scope>NUCLEOTIDE SEQUENCE [LARGE SCALE GENOMIC DNA]</scope>
    <source>
        <strain evidence="3 4">DSM 108380</strain>
    </source>
</reference>
<evidence type="ECO:0000313" key="3">
    <source>
        <dbReference type="EMBL" id="KAF4621940.1"/>
    </source>
</evidence>
<dbReference type="PANTHER" id="PTHR48107:SF16">
    <property type="entry name" value="NADPH-DEPENDENT ALDEHYDE REDUCTASE 1, CHLOROPLASTIC"/>
    <property type="match status" value="1"/>
</dbReference>
<dbReference type="EMBL" id="JAAMPI010001891">
    <property type="protein sequence ID" value="KAF4621940.1"/>
    <property type="molecule type" value="Genomic_DNA"/>
</dbReference>
<dbReference type="InterPro" id="IPR002347">
    <property type="entry name" value="SDR_fam"/>
</dbReference>
<dbReference type="InterPro" id="IPR036291">
    <property type="entry name" value="NAD(P)-bd_dom_sf"/>
</dbReference>
<keyword evidence="2" id="KW-0560">Oxidoreductase</keyword>
<name>A0A8H4R4D5_9HELO</name>
<protein>
    <submittedName>
        <fullName evidence="3">Uncharacterized protein</fullName>
    </submittedName>
</protein>
<gene>
    <name evidence="3" type="ORF">G7Y89_g14404</name>
</gene>
<dbReference type="PANTHER" id="PTHR48107">
    <property type="entry name" value="NADPH-DEPENDENT ALDEHYDE REDUCTASE-LIKE PROTEIN, CHLOROPLASTIC-RELATED"/>
    <property type="match status" value="1"/>
</dbReference>
<dbReference type="Gene3D" id="3.40.50.720">
    <property type="entry name" value="NAD(P)-binding Rossmann-like Domain"/>
    <property type="match status" value="1"/>
</dbReference>
<dbReference type="PRINTS" id="PR00081">
    <property type="entry name" value="GDHRDH"/>
</dbReference>
<dbReference type="SUPFAM" id="SSF51735">
    <property type="entry name" value="NAD(P)-binding Rossmann-fold domains"/>
    <property type="match status" value="1"/>
</dbReference>
<dbReference type="Proteomes" id="UP000566819">
    <property type="component" value="Unassembled WGS sequence"/>
</dbReference>
<accession>A0A8H4R4D5</accession>
<evidence type="ECO:0000313" key="4">
    <source>
        <dbReference type="Proteomes" id="UP000566819"/>
    </source>
</evidence>
<sequence>MATTIPAPLAGKVAIITGGSRGIGEAVALDFARKGCTSIAITYHTDRTAAEKVLESIRSVNSSIKTTAFAADVCDPKCGKHVVSRAMKDLQTDRIDILVCNAGIQSANTLRPAREVTKEDVDLFMCAQAWTPLFLAQEVYPHMPRGGRIVMCSSGASKKAYGDPMLLQAMSKAAMDAVARNLGAQFGKDKGITVNSIGVGSTDTESLRDVMGQHEKLRSRMENNSVLERIGTVEEVASIISFVCSPEASWLCSNQIPANGGSVPEAIEVVEDAPILSPLSISYLQSLRSIT</sequence>
<evidence type="ECO:0000256" key="2">
    <source>
        <dbReference type="ARBA" id="ARBA00023002"/>
    </source>
</evidence>
<comment type="similarity">
    <text evidence="1">Belongs to the short-chain dehydrogenases/reductases (SDR) family.</text>
</comment>
<keyword evidence="4" id="KW-1185">Reference proteome</keyword>
<comment type="caution">
    <text evidence="3">The sequence shown here is derived from an EMBL/GenBank/DDBJ whole genome shotgun (WGS) entry which is preliminary data.</text>
</comment>
<organism evidence="3 4">
    <name type="scientific">Cudoniella acicularis</name>
    <dbReference type="NCBI Taxonomy" id="354080"/>
    <lineage>
        <taxon>Eukaryota</taxon>
        <taxon>Fungi</taxon>
        <taxon>Dikarya</taxon>
        <taxon>Ascomycota</taxon>
        <taxon>Pezizomycotina</taxon>
        <taxon>Leotiomycetes</taxon>
        <taxon>Helotiales</taxon>
        <taxon>Tricladiaceae</taxon>
        <taxon>Cudoniella</taxon>
    </lineage>
</organism>
<dbReference type="OrthoDB" id="47007at2759"/>